<dbReference type="InterPro" id="IPR042269">
    <property type="entry name" value="Ser_carbopepase_S28_SKS"/>
</dbReference>
<dbReference type="OrthoDB" id="1735038at2759"/>
<dbReference type="Gene3D" id="3.40.50.1820">
    <property type="entry name" value="alpha/beta hydrolase"/>
    <property type="match status" value="1"/>
</dbReference>
<dbReference type="EMBL" id="UYRR01001738">
    <property type="protein sequence ID" value="VDK18907.1"/>
    <property type="molecule type" value="Genomic_DNA"/>
</dbReference>
<evidence type="ECO:0000256" key="1">
    <source>
        <dbReference type="ARBA" id="ARBA00011079"/>
    </source>
</evidence>
<comment type="similarity">
    <text evidence="1">Belongs to the peptidase S28 family.</text>
</comment>
<reference evidence="6 7" key="2">
    <citation type="submission" date="2018-11" db="EMBL/GenBank/DDBJ databases">
        <authorList>
            <consortium name="Pathogen Informatics"/>
        </authorList>
    </citation>
    <scope>NUCLEOTIDE SEQUENCE [LARGE SCALE GENOMIC DNA]</scope>
</reference>
<organism evidence="8">
    <name type="scientific">Anisakis simplex</name>
    <name type="common">Herring worm</name>
    <dbReference type="NCBI Taxonomy" id="6269"/>
    <lineage>
        <taxon>Eukaryota</taxon>
        <taxon>Metazoa</taxon>
        <taxon>Ecdysozoa</taxon>
        <taxon>Nematoda</taxon>
        <taxon>Chromadorea</taxon>
        <taxon>Rhabditida</taxon>
        <taxon>Spirurina</taxon>
        <taxon>Ascaridomorpha</taxon>
        <taxon>Ascaridoidea</taxon>
        <taxon>Anisakidae</taxon>
        <taxon>Anisakis</taxon>
        <taxon>Anisakis simplex complex</taxon>
    </lineage>
</organism>
<reference evidence="8" key="1">
    <citation type="submission" date="2017-02" db="UniProtKB">
        <authorList>
            <consortium name="WormBaseParasite"/>
        </authorList>
    </citation>
    <scope>IDENTIFICATION</scope>
</reference>
<dbReference type="PANTHER" id="PTHR11010">
    <property type="entry name" value="PROTEASE S28 PRO-X CARBOXYPEPTIDASE-RELATED"/>
    <property type="match status" value="1"/>
</dbReference>
<protein>
    <submittedName>
        <fullName evidence="8">Putative serine protease (inferred by orthology to a C. elegans protein)</fullName>
    </submittedName>
</protein>
<dbReference type="GO" id="GO:0008239">
    <property type="term" value="F:dipeptidyl-peptidase activity"/>
    <property type="evidence" value="ECO:0007669"/>
    <property type="project" value="TreeGrafter"/>
</dbReference>
<dbReference type="AlphaFoldDB" id="A0A0M3J2E4"/>
<dbReference type="WBParaSite" id="ASIM_0000170201-mRNA-1">
    <property type="protein sequence ID" value="ASIM_0000170201-mRNA-1"/>
    <property type="gene ID" value="ASIM_0000170201"/>
</dbReference>
<keyword evidence="7" id="KW-1185">Reference proteome</keyword>
<dbReference type="PANTHER" id="PTHR11010:SF117">
    <property type="entry name" value="SERINE PROTEASE 16"/>
    <property type="match status" value="1"/>
</dbReference>
<dbReference type="Proteomes" id="UP000267096">
    <property type="component" value="Unassembled WGS sequence"/>
</dbReference>
<keyword evidence="3" id="KW-0732">Signal</keyword>
<gene>
    <name evidence="6" type="ORF">ASIM_LOCUS1577</name>
</gene>
<evidence type="ECO:0000256" key="4">
    <source>
        <dbReference type="ARBA" id="ARBA00022801"/>
    </source>
</evidence>
<keyword evidence="4" id="KW-0378">Hydrolase</keyword>
<proteinExistence type="inferred from homology"/>
<dbReference type="InterPro" id="IPR008758">
    <property type="entry name" value="Peptidase_S28"/>
</dbReference>
<dbReference type="InterPro" id="IPR029058">
    <property type="entry name" value="AB_hydrolase_fold"/>
</dbReference>
<evidence type="ECO:0000256" key="2">
    <source>
        <dbReference type="ARBA" id="ARBA00022670"/>
    </source>
</evidence>
<evidence type="ECO:0000313" key="7">
    <source>
        <dbReference type="Proteomes" id="UP000267096"/>
    </source>
</evidence>
<evidence type="ECO:0000313" key="6">
    <source>
        <dbReference type="EMBL" id="VDK18907.1"/>
    </source>
</evidence>
<dbReference type="Pfam" id="PF05577">
    <property type="entry name" value="Peptidase_S28"/>
    <property type="match status" value="1"/>
</dbReference>
<name>A0A0M3J2E4_ANISI</name>
<evidence type="ECO:0000256" key="3">
    <source>
        <dbReference type="ARBA" id="ARBA00022729"/>
    </source>
</evidence>
<evidence type="ECO:0000313" key="8">
    <source>
        <dbReference type="WBParaSite" id="ASIM_0000170201-mRNA-1"/>
    </source>
</evidence>
<accession>A0A0M3J2E4</accession>
<keyword evidence="2" id="KW-0645">Protease</keyword>
<dbReference type="GO" id="GO:0006508">
    <property type="term" value="P:proteolysis"/>
    <property type="evidence" value="ECO:0007669"/>
    <property type="project" value="UniProtKB-KW"/>
</dbReference>
<sequence length="309" mass="36033">MRPYILLKSFPGSLAAWSREKSPRRIRAAVASSAPLLAKVDFNEFDKQVETILTKSDPDCVSNIRSIFRLLVEKMKTLKGRREIVRVFRLDDSLLRPGMSEKDVQNFFFVVRNYINFIIMHSAVNARIHRDLLTLHSMCDKLRGGTSIKQLRDVISMVMKAHGKSPLTPIDISYRNFVEFMKNERFGRPSSQPRAWLYQNCNEFGHFTTSEDPNGLFGDTVPLSFFIDRCQHVFGPEYTEERILKNIADTNDYFGGNQHFRVYFTFRNNVQTFTQMEDRKTLMGFYTMKMSAFINKSYRDCLLKSHILL</sequence>
<keyword evidence="5" id="KW-0325">Glycoprotein</keyword>
<dbReference type="Gene3D" id="1.20.120.980">
    <property type="entry name" value="Serine carboxypeptidase S28, SKS domain"/>
    <property type="match status" value="1"/>
</dbReference>
<dbReference type="GO" id="GO:0070008">
    <property type="term" value="F:serine-type exopeptidase activity"/>
    <property type="evidence" value="ECO:0007669"/>
    <property type="project" value="InterPro"/>
</dbReference>
<evidence type="ECO:0000256" key="5">
    <source>
        <dbReference type="ARBA" id="ARBA00023180"/>
    </source>
</evidence>